<evidence type="ECO:0000313" key="2">
    <source>
        <dbReference type="EMBL" id="KFB42931.1"/>
    </source>
</evidence>
<protein>
    <submittedName>
        <fullName evidence="2 3">Uncharacterized protein</fullName>
    </submittedName>
</protein>
<sequence>MKTQSVSALTGFCCSTGADPVHGASINYPTCLVFLSEHVLPHSDKRQHTHTRGSTGEYQDSGGIEWPRVETLLITVVGNDYTCFQISVSLATCHPSGGRGPNDDALQEKESVLECTSPSELHPKNRSADRFSTAVSH</sequence>
<keyword evidence="4" id="KW-1185">Reference proteome</keyword>
<gene>
    <name evidence="2" type="ORF">ZHAS_00010799</name>
</gene>
<organism evidence="2">
    <name type="scientific">Anopheles sinensis</name>
    <name type="common">Mosquito</name>
    <dbReference type="NCBI Taxonomy" id="74873"/>
    <lineage>
        <taxon>Eukaryota</taxon>
        <taxon>Metazoa</taxon>
        <taxon>Ecdysozoa</taxon>
        <taxon>Arthropoda</taxon>
        <taxon>Hexapoda</taxon>
        <taxon>Insecta</taxon>
        <taxon>Pterygota</taxon>
        <taxon>Neoptera</taxon>
        <taxon>Endopterygota</taxon>
        <taxon>Diptera</taxon>
        <taxon>Nematocera</taxon>
        <taxon>Culicoidea</taxon>
        <taxon>Culicidae</taxon>
        <taxon>Anophelinae</taxon>
        <taxon>Anopheles</taxon>
    </lineage>
</organism>
<feature type="region of interest" description="Disordered" evidence="1">
    <location>
        <begin position="95"/>
        <end position="137"/>
    </location>
</feature>
<evidence type="ECO:0000313" key="4">
    <source>
        <dbReference type="Proteomes" id="UP000030765"/>
    </source>
</evidence>
<dbReference type="EnsemblMetazoa" id="ASIC010799-RA">
    <property type="protein sequence ID" value="ASIC010799-PA"/>
    <property type="gene ID" value="ASIC010799"/>
</dbReference>
<dbReference type="EMBL" id="ATLV01018328">
    <property type="status" value="NOT_ANNOTATED_CDS"/>
    <property type="molecule type" value="Genomic_DNA"/>
</dbReference>
<dbReference type="EMBL" id="KE525231">
    <property type="protein sequence ID" value="KFB42931.1"/>
    <property type="molecule type" value="Genomic_DNA"/>
</dbReference>
<dbReference type="VEuPathDB" id="VectorBase:ASIC010799"/>
<reference evidence="3" key="2">
    <citation type="submission" date="2020-05" db="UniProtKB">
        <authorList>
            <consortium name="EnsemblMetazoa"/>
        </authorList>
    </citation>
    <scope>IDENTIFICATION</scope>
</reference>
<name>A0A084VY87_ANOSI</name>
<evidence type="ECO:0000313" key="3">
    <source>
        <dbReference type="EnsemblMetazoa" id="ASIC010799-PA"/>
    </source>
</evidence>
<evidence type="ECO:0000256" key="1">
    <source>
        <dbReference type="SAM" id="MobiDB-lite"/>
    </source>
</evidence>
<proteinExistence type="predicted"/>
<reference evidence="2 4" key="1">
    <citation type="journal article" date="2014" name="BMC Genomics">
        <title>Genome sequence of Anopheles sinensis provides insight into genetics basis of mosquito competence for malaria parasites.</title>
        <authorList>
            <person name="Zhou D."/>
            <person name="Zhang D."/>
            <person name="Ding G."/>
            <person name="Shi L."/>
            <person name="Hou Q."/>
            <person name="Ye Y."/>
            <person name="Xu Y."/>
            <person name="Zhou H."/>
            <person name="Xiong C."/>
            <person name="Li S."/>
            <person name="Yu J."/>
            <person name="Hong S."/>
            <person name="Yu X."/>
            <person name="Zou P."/>
            <person name="Chen C."/>
            <person name="Chang X."/>
            <person name="Wang W."/>
            <person name="Lv Y."/>
            <person name="Sun Y."/>
            <person name="Ma L."/>
            <person name="Shen B."/>
            <person name="Zhu C."/>
        </authorList>
    </citation>
    <scope>NUCLEOTIDE SEQUENCE [LARGE SCALE GENOMIC DNA]</scope>
</reference>
<accession>A0A084VY87</accession>
<dbReference type="AlphaFoldDB" id="A0A084VY87"/>
<dbReference type="Proteomes" id="UP000030765">
    <property type="component" value="Unassembled WGS sequence"/>
</dbReference>